<feature type="chain" id="PRO_5023915502" description="Sulfotransferase" evidence="6">
    <location>
        <begin position="23"/>
        <end position="388"/>
    </location>
</feature>
<dbReference type="GO" id="GO:0008146">
    <property type="term" value="F:sulfotransferase activity"/>
    <property type="evidence" value="ECO:0007669"/>
    <property type="project" value="InterPro"/>
</dbReference>
<evidence type="ECO:0000313" key="8">
    <source>
        <dbReference type="Ensembl" id="ENSMMUP00000029401.4"/>
    </source>
</evidence>
<evidence type="ECO:0000256" key="2">
    <source>
        <dbReference type="ARBA" id="ARBA00005771"/>
    </source>
</evidence>
<feature type="domain" description="Sulfotransferase" evidence="7">
    <location>
        <begin position="131"/>
        <end position="380"/>
    </location>
</feature>
<dbReference type="PANTHER" id="PTHR11783">
    <property type="entry name" value="SULFOTRANSFERASE SULT"/>
    <property type="match status" value="1"/>
</dbReference>
<protein>
    <recommendedName>
        <fullName evidence="5">Sulfotransferase</fullName>
        <ecNumber evidence="5">2.8.2.-</ecNumber>
    </recommendedName>
</protein>
<dbReference type="InterPro" id="IPR000863">
    <property type="entry name" value="Sulfotransferase_dom"/>
</dbReference>
<dbReference type="eggNOG" id="KOG1584">
    <property type="taxonomic scope" value="Eukaryota"/>
</dbReference>
<keyword evidence="3" id="KW-0963">Cytoplasm</keyword>
<evidence type="ECO:0000259" key="7">
    <source>
        <dbReference type="Pfam" id="PF00685"/>
    </source>
</evidence>
<dbReference type="FunFam" id="3.40.50.300:FF:000433">
    <property type="entry name" value="Estrogen sulfotransferase"/>
    <property type="match status" value="1"/>
</dbReference>
<dbReference type="SMR" id="F6ZIV2"/>
<dbReference type="Gene3D" id="3.40.50.300">
    <property type="entry name" value="P-loop containing nucleotide triphosphate hydrolases"/>
    <property type="match status" value="1"/>
</dbReference>
<evidence type="ECO:0000256" key="1">
    <source>
        <dbReference type="ARBA" id="ARBA00004496"/>
    </source>
</evidence>
<dbReference type="ExpressionAtlas" id="F6ZIV2">
    <property type="expression patterns" value="baseline"/>
</dbReference>
<evidence type="ECO:0000313" key="9">
    <source>
        <dbReference type="Proteomes" id="UP000006718"/>
    </source>
</evidence>
<evidence type="ECO:0000256" key="3">
    <source>
        <dbReference type="ARBA" id="ARBA00022490"/>
    </source>
</evidence>
<dbReference type="Proteomes" id="UP000006718">
    <property type="component" value="Chromosome 20"/>
</dbReference>
<dbReference type="VEuPathDB" id="HostDB:ENSMMUG00000022330"/>
<dbReference type="Bgee" id="ENSMMUG00000022330">
    <property type="expression patterns" value="Expressed in ileum and 22 other cell types or tissues"/>
</dbReference>
<name>F6ZIV2_MACMU</name>
<comment type="similarity">
    <text evidence="2 5">Belongs to the sulfotransferase 1 family.</text>
</comment>
<sequence length="388" mass="44434">MLSLFLVLYVHALLHFCPFTLPIHITPDWPCGQSLECLGCWGPMDCTGPEPLPPSRLACSQQGREQPCTPYTASTLSPCRQGEHGPGSRELRNMELIQDTSRLPLEYMKGVPLIKYFAEALGPLQSFQAQPDDLLISTYPKSGTTWVSQILDMIYQGGDLEKCNRAPIYIRVPFLEANDPGDPSGMEILKDTPAPRLIKSHLPLALLPQTLLDQKVKVVYVARNPKDVAVSYYHFHRMEKTHPEPGTWDSFLEKFMAGEVSYGSWYQHVQEWWELSHTHPVLYLFYEDMKENPKREIQKILEFVGRSLPEETVDLMVQHTSFKEMKKNPMANYTTVPQEFMDHSISPFMRKGMTGDWKTTFTVAQNERFDEDYAEKMAGCSLSFRSEL</sequence>
<dbReference type="SUPFAM" id="SSF52540">
    <property type="entry name" value="P-loop containing nucleoside triphosphate hydrolases"/>
    <property type="match status" value="1"/>
</dbReference>
<evidence type="ECO:0000256" key="4">
    <source>
        <dbReference type="ARBA" id="ARBA00022679"/>
    </source>
</evidence>
<reference evidence="8" key="2">
    <citation type="submission" date="2019-01" db="EMBL/GenBank/DDBJ databases">
        <authorList>
            <person name="Graves T."/>
            <person name="Eichler E.E."/>
            <person name="Wilson R.K."/>
        </authorList>
    </citation>
    <scope>NUCLEOTIDE SEQUENCE [LARGE SCALE GENOMIC DNA]</scope>
    <source>
        <strain evidence="8">17573</strain>
    </source>
</reference>
<dbReference type="AlphaFoldDB" id="F6ZIV2"/>
<gene>
    <name evidence="8" type="primary">SULT1A3</name>
</gene>
<dbReference type="Ensembl" id="ENSMMUT00000031420.4">
    <property type="protein sequence ID" value="ENSMMUP00000029401.4"/>
    <property type="gene ID" value="ENSMMUG00000022330.4"/>
</dbReference>
<reference evidence="8" key="4">
    <citation type="submission" date="2025-09" db="UniProtKB">
        <authorList>
            <consortium name="Ensembl"/>
        </authorList>
    </citation>
    <scope>IDENTIFICATION</scope>
    <source>
        <strain evidence="8">17573</strain>
    </source>
</reference>
<reference evidence="9" key="1">
    <citation type="journal article" date="2007" name="Science">
        <title>Evolutionary and biomedical insights from the rhesus macaque genome.</title>
        <authorList>
            <person name="Gibbs R.A."/>
            <person name="Rogers J."/>
            <person name="Katze M.G."/>
            <person name="Bumgarner R."/>
            <person name="Weinstock G.M."/>
            <person name="Mardis E.R."/>
            <person name="Remington K.A."/>
            <person name="Strausberg R.L."/>
            <person name="Venter J.C."/>
            <person name="Wilson R.K."/>
            <person name="Batzer M.A."/>
            <person name="Bustamante C.D."/>
            <person name="Eichler E.E."/>
            <person name="Hahn M.W."/>
            <person name="Hardison R.C."/>
            <person name="Makova K.D."/>
            <person name="Miller W."/>
            <person name="Milosavljevic A."/>
            <person name="Palermo R.E."/>
            <person name="Siepel A."/>
            <person name="Sikela J.M."/>
            <person name="Attaway T."/>
            <person name="Bell S."/>
            <person name="Bernard K.E."/>
            <person name="Buhay C.J."/>
            <person name="Chandrabose M.N."/>
            <person name="Dao M."/>
            <person name="Davis C."/>
            <person name="Delehaunty K.D."/>
            <person name="Ding Y."/>
            <person name="Dinh H.H."/>
            <person name="Dugan-Rocha S."/>
            <person name="Fulton L.A."/>
            <person name="Gabisi R.A."/>
            <person name="Garner T.T."/>
            <person name="Godfrey J."/>
            <person name="Hawes A.C."/>
            <person name="Hernandez J."/>
            <person name="Hines S."/>
            <person name="Holder M."/>
            <person name="Hume J."/>
            <person name="Jhangiani S.N."/>
            <person name="Joshi V."/>
            <person name="Khan Z.M."/>
            <person name="Kirkness E.F."/>
            <person name="Cree A."/>
            <person name="Fowler R.G."/>
            <person name="Lee S."/>
            <person name="Lewis L.R."/>
            <person name="Li Z."/>
            <person name="Liu Y.-S."/>
            <person name="Moore S.M."/>
            <person name="Muzny D."/>
            <person name="Nazareth L.V."/>
            <person name="Ngo D.N."/>
            <person name="Okwuonu G.O."/>
            <person name="Pai G."/>
            <person name="Parker D."/>
            <person name="Paul H.A."/>
            <person name="Pfannkoch C."/>
            <person name="Pohl C.S."/>
            <person name="Rogers Y.-H.C."/>
            <person name="Ruiz S.J."/>
            <person name="Sabo A."/>
            <person name="Santibanez J."/>
            <person name="Schneider B.W."/>
            <person name="Smith S.M."/>
            <person name="Sodergren E."/>
            <person name="Svatek A.F."/>
            <person name="Utterback T.R."/>
            <person name="Vattathil S."/>
            <person name="Warren W."/>
            <person name="White C.S."/>
            <person name="Chinwalla A.T."/>
            <person name="Feng Y."/>
            <person name="Halpern A.L."/>
            <person name="Hillier L.W."/>
            <person name="Huang X."/>
            <person name="Minx P."/>
            <person name="Nelson J.O."/>
            <person name="Pepin K.H."/>
            <person name="Qin X."/>
            <person name="Sutton G.G."/>
            <person name="Venter E."/>
            <person name="Walenz B.P."/>
            <person name="Wallis J.W."/>
            <person name="Worley K.C."/>
            <person name="Yang S.-P."/>
            <person name="Jones S.M."/>
            <person name="Marra M.A."/>
            <person name="Rocchi M."/>
            <person name="Schein J.E."/>
            <person name="Baertsch R."/>
            <person name="Clarke L."/>
            <person name="Csuros M."/>
            <person name="Glasscock J."/>
            <person name="Harris R.A."/>
            <person name="Havlak P."/>
            <person name="Jackson A.R."/>
            <person name="Jiang H."/>
            <person name="Liu Y."/>
            <person name="Messina D.N."/>
            <person name="Shen Y."/>
            <person name="Song H.X.-Z."/>
            <person name="Wylie T."/>
            <person name="Zhang L."/>
            <person name="Birney E."/>
            <person name="Han K."/>
            <person name="Konkel M.K."/>
            <person name="Lee J."/>
            <person name="Smit A.F.A."/>
            <person name="Ullmer B."/>
            <person name="Wang H."/>
            <person name="Xing J."/>
            <person name="Burhans R."/>
            <person name="Cheng Z."/>
            <person name="Karro J.E."/>
            <person name="Ma J."/>
            <person name="Raney B."/>
            <person name="She X."/>
            <person name="Cox M.J."/>
            <person name="Demuth J.P."/>
            <person name="Dumas L.J."/>
            <person name="Han S.-G."/>
            <person name="Hopkins J."/>
            <person name="Karimpour-Fard A."/>
            <person name="Kim Y.H."/>
            <person name="Pollack J.R."/>
            <person name="Vinar T."/>
            <person name="Addo-Quaye C."/>
            <person name="Degenhardt J."/>
            <person name="Denby A."/>
            <person name="Hubisz M.J."/>
            <person name="Indap A."/>
            <person name="Kosiol C."/>
            <person name="Lahn B.T."/>
            <person name="Lawson H.A."/>
            <person name="Marklein A."/>
            <person name="Nielsen R."/>
            <person name="Vallender E.J."/>
            <person name="Clark A.G."/>
            <person name="Ferguson B."/>
            <person name="Hernandez R.D."/>
            <person name="Hirani K."/>
            <person name="Kehrer-Sawatzki H."/>
            <person name="Kolb J."/>
            <person name="Patil S."/>
            <person name="Pu L.-L."/>
            <person name="Ren Y."/>
            <person name="Smith D.G."/>
            <person name="Wheeler D.A."/>
            <person name="Schenck I."/>
            <person name="Ball E.V."/>
            <person name="Chen R."/>
            <person name="Cooper D.N."/>
            <person name="Giardine B."/>
            <person name="Hsu F."/>
            <person name="Kent W.J."/>
            <person name="Lesk A."/>
            <person name="Nelson D.L."/>
            <person name="O'brien W.E."/>
            <person name="Pruefer K."/>
            <person name="Stenson P.D."/>
            <person name="Wallace J.C."/>
            <person name="Ke H."/>
            <person name="Liu X.-M."/>
            <person name="Wang P."/>
            <person name="Xiang A.P."/>
            <person name="Yang F."/>
            <person name="Barber G.P."/>
            <person name="Haussler D."/>
            <person name="Karolchik D."/>
            <person name="Kern A.D."/>
            <person name="Kuhn R.M."/>
            <person name="Smith K.E."/>
            <person name="Zwieg A.S."/>
        </authorList>
    </citation>
    <scope>NUCLEOTIDE SEQUENCE [LARGE SCALE GENOMIC DNA]</scope>
    <source>
        <strain evidence="9">17573</strain>
    </source>
</reference>
<comment type="subcellular location">
    <subcellularLocation>
        <location evidence="1">Cytoplasm</location>
    </subcellularLocation>
</comment>
<reference evidence="8" key="3">
    <citation type="submission" date="2025-08" db="UniProtKB">
        <authorList>
            <consortium name="Ensembl"/>
        </authorList>
    </citation>
    <scope>IDENTIFICATION</scope>
    <source>
        <strain evidence="8">17573</strain>
    </source>
</reference>
<evidence type="ECO:0000256" key="6">
    <source>
        <dbReference type="SAM" id="SignalP"/>
    </source>
</evidence>
<evidence type="ECO:0000256" key="5">
    <source>
        <dbReference type="RuleBase" id="RU361155"/>
    </source>
</evidence>
<keyword evidence="9" id="KW-1185">Reference proteome</keyword>
<dbReference type="GO" id="GO:0005829">
    <property type="term" value="C:cytosol"/>
    <property type="evidence" value="ECO:0007669"/>
    <property type="project" value="UniProtKB-ARBA"/>
</dbReference>
<proteinExistence type="inferred from homology"/>
<dbReference type="InterPro" id="IPR027417">
    <property type="entry name" value="P-loop_NTPase"/>
</dbReference>
<keyword evidence="4 5" id="KW-0808">Transferase</keyword>
<dbReference type="Pfam" id="PF00685">
    <property type="entry name" value="Sulfotransfer_1"/>
    <property type="match status" value="1"/>
</dbReference>
<organism evidence="8 9">
    <name type="scientific">Macaca mulatta</name>
    <name type="common">Rhesus macaque</name>
    <dbReference type="NCBI Taxonomy" id="9544"/>
    <lineage>
        <taxon>Eukaryota</taxon>
        <taxon>Metazoa</taxon>
        <taxon>Chordata</taxon>
        <taxon>Craniata</taxon>
        <taxon>Vertebrata</taxon>
        <taxon>Euteleostomi</taxon>
        <taxon>Mammalia</taxon>
        <taxon>Eutheria</taxon>
        <taxon>Euarchontoglires</taxon>
        <taxon>Primates</taxon>
        <taxon>Haplorrhini</taxon>
        <taxon>Catarrhini</taxon>
        <taxon>Cercopithecidae</taxon>
        <taxon>Cercopithecinae</taxon>
        <taxon>Macaca</taxon>
    </lineage>
</organism>
<keyword evidence="6" id="KW-0732">Signal</keyword>
<accession>F6ZIV2</accession>
<feature type="signal peptide" evidence="6">
    <location>
        <begin position="1"/>
        <end position="22"/>
    </location>
</feature>
<dbReference type="GeneTree" id="ENSGT00940000164316"/>
<dbReference type="EC" id="2.8.2.-" evidence="5"/>